<dbReference type="GO" id="GO:0019353">
    <property type="term" value="P:protoporphyrinogen IX biosynthetic process from glutamate"/>
    <property type="evidence" value="ECO:0007669"/>
    <property type="project" value="TreeGrafter"/>
</dbReference>
<evidence type="ECO:0000256" key="4">
    <source>
        <dbReference type="HAMAP-Rule" id="MF_00087"/>
    </source>
</evidence>
<dbReference type="PANTHER" id="PTHR43013">
    <property type="entry name" value="GLUTAMYL-TRNA REDUCTASE"/>
    <property type="match status" value="1"/>
</dbReference>
<feature type="binding site" evidence="4 6">
    <location>
        <position position="112"/>
    </location>
    <ligand>
        <name>substrate</name>
    </ligand>
</feature>
<comment type="pathway">
    <text evidence="4">Porphyrin-containing compound metabolism; protoporphyrin-IX biosynthesis; 5-aminolevulinate from L-glutamyl-tRNA(Glu): step 1/2.</text>
</comment>
<dbReference type="OrthoDB" id="110209at2"/>
<dbReference type="SUPFAM" id="SSF69742">
    <property type="entry name" value="Glutamyl tRNA-reductase catalytic, N-terminal domain"/>
    <property type="match status" value="1"/>
</dbReference>
<evidence type="ECO:0000256" key="1">
    <source>
        <dbReference type="ARBA" id="ARBA00022857"/>
    </source>
</evidence>
<dbReference type="EMBL" id="BBWV01000001">
    <property type="protein sequence ID" value="GAO41784.1"/>
    <property type="molecule type" value="Genomic_DNA"/>
</dbReference>
<proteinExistence type="inferred from homology"/>
<feature type="active site" description="Nucleophile" evidence="4 5">
    <location>
        <position position="57"/>
    </location>
</feature>
<dbReference type="AlphaFoldDB" id="A0A0E9MW14"/>
<dbReference type="InterPro" id="IPR036291">
    <property type="entry name" value="NAD(P)-bd_dom_sf"/>
</dbReference>
<keyword evidence="2 4" id="KW-0560">Oxidoreductase</keyword>
<feature type="domain" description="Quinate/shikimate 5-dehydrogenase/glutamyl-tRNA reductase" evidence="9">
    <location>
        <begin position="177"/>
        <end position="303"/>
    </location>
</feature>
<comment type="function">
    <text evidence="4">Catalyzes the NADPH-dependent reduction of glutamyl-tRNA(Glu) to glutamate 1-semialdehyde (GSA).</text>
</comment>
<evidence type="ECO:0000256" key="6">
    <source>
        <dbReference type="PIRSR" id="PIRSR000445-2"/>
    </source>
</evidence>
<protein>
    <recommendedName>
        <fullName evidence="4">Glutamyl-tRNA reductase</fullName>
        <shortName evidence="4">GluTR</shortName>
        <ecNumber evidence="4">1.2.1.70</ecNumber>
    </recommendedName>
</protein>
<dbReference type="PROSITE" id="PS00747">
    <property type="entry name" value="GLUTR"/>
    <property type="match status" value="1"/>
</dbReference>
<dbReference type="Proteomes" id="UP000033121">
    <property type="component" value="Unassembled WGS sequence"/>
</dbReference>
<accession>A0A0E9MW14</accession>
<name>A0A0E9MW14_9BACT</name>
<dbReference type="FunFam" id="3.30.460.30:FF:000001">
    <property type="entry name" value="Glutamyl-tRNA reductase"/>
    <property type="match status" value="1"/>
</dbReference>
<comment type="caution">
    <text evidence="11">The sequence shown here is derived from an EMBL/GenBank/DDBJ whole genome shotgun (WGS) entry which is preliminary data.</text>
</comment>
<dbReference type="PIRSF" id="PIRSF000445">
    <property type="entry name" value="4pyrrol_synth_GluRdtase"/>
    <property type="match status" value="1"/>
</dbReference>
<evidence type="ECO:0000256" key="2">
    <source>
        <dbReference type="ARBA" id="ARBA00023002"/>
    </source>
</evidence>
<feature type="binding site" evidence="4 7">
    <location>
        <begin position="192"/>
        <end position="197"/>
    </location>
    <ligand>
        <name>NADP(+)</name>
        <dbReference type="ChEBI" id="CHEBI:58349"/>
    </ligand>
</feature>
<sequence>MGDYPKDLQHFFMAGISYKKSDSALRSRFAVSTEQYFRILSLAPAYQVAEVFVLSTCNRTEIYGIARDIEPLIQLLCEATGESASLFQSIAYTGRGKEATQHLFEVAAGLDSQILGDYEIVGQIKTAVKQSKDAGRIGPFLERLYNQVLQASKMIKNQTALSSGTVSVSFAAIQYLKDQVTDIASKHILLVGTGKIGRNTGKNLVDYLGCKQITLINRTAEKALTLARELGISARPAEDLDAVLQEADVIIVAANAQAPIVTPQQLPAGKQQWLIDLSIPNNVHPDTGLMPGKQLLNVDELSRMKDETLQKRLAEVPKALEIIAGLTAEFLEWCRMRKQLIVLGHVKRKLEEYNSTSTFVASDEAAYRIQQVLNNMAVKMRQQNQRGCQYLEAINDFIGYGVN</sequence>
<dbReference type="InterPro" id="IPR015895">
    <property type="entry name" value="4pyrrol_synth_GluRdtase_N"/>
</dbReference>
<feature type="site" description="Important for activity" evidence="4 8">
    <location>
        <position position="102"/>
    </location>
</feature>
<comment type="similarity">
    <text evidence="4">Belongs to the glutamyl-tRNA reductase family.</text>
</comment>
<dbReference type="SUPFAM" id="SSF51735">
    <property type="entry name" value="NAD(P)-binding Rossmann-fold domains"/>
    <property type="match status" value="1"/>
</dbReference>
<evidence type="ECO:0000313" key="12">
    <source>
        <dbReference type="Proteomes" id="UP000033121"/>
    </source>
</evidence>
<feature type="domain" description="Glutamyl-tRNA reductase N-terminal" evidence="10">
    <location>
        <begin position="15"/>
        <end position="159"/>
    </location>
</feature>
<evidence type="ECO:0000259" key="10">
    <source>
        <dbReference type="Pfam" id="PF05201"/>
    </source>
</evidence>
<dbReference type="InterPro" id="IPR000343">
    <property type="entry name" value="4pyrrol_synth_GluRdtase"/>
</dbReference>
<comment type="subunit">
    <text evidence="4">Homodimer.</text>
</comment>
<comment type="miscellaneous">
    <text evidence="4">During catalysis, the active site Cys acts as a nucleophile attacking the alpha-carbonyl group of tRNA-bound glutamate with the formation of a thioester intermediate between enzyme and glutamate, and the concomitant release of tRNA(Glu). The thioester intermediate is finally reduced by direct hydride transfer from NADPH, to form the product GSA.</text>
</comment>
<evidence type="ECO:0000256" key="7">
    <source>
        <dbReference type="PIRSR" id="PIRSR000445-3"/>
    </source>
</evidence>
<comment type="domain">
    <text evidence="4">Possesses an unusual extended V-shaped dimeric structure with each monomer consisting of three distinct domains arranged along a curved 'spinal' alpha-helix. The N-terminal catalytic domain specifically recognizes the glutamate moiety of the substrate. The second domain is the NADPH-binding domain, and the third C-terminal domain is responsible for dimerization.</text>
</comment>
<feature type="binding site" evidence="4 6">
    <location>
        <begin position="117"/>
        <end position="119"/>
    </location>
    <ligand>
        <name>substrate</name>
    </ligand>
</feature>
<keyword evidence="1 4" id="KW-0521">NADP</keyword>
<organism evidence="11 12">
    <name type="scientific">Flavihumibacter petaseus NBRC 106054</name>
    <dbReference type="NCBI Taxonomy" id="1220578"/>
    <lineage>
        <taxon>Bacteria</taxon>
        <taxon>Pseudomonadati</taxon>
        <taxon>Bacteroidota</taxon>
        <taxon>Chitinophagia</taxon>
        <taxon>Chitinophagales</taxon>
        <taxon>Chitinophagaceae</taxon>
        <taxon>Flavihumibacter</taxon>
    </lineage>
</organism>
<dbReference type="UniPathway" id="UPA00251">
    <property type="reaction ID" value="UER00316"/>
</dbReference>
<keyword evidence="3 4" id="KW-0627">Porphyrin biosynthesis</keyword>
<dbReference type="InterPro" id="IPR036343">
    <property type="entry name" value="GluRdtase_N_sf"/>
</dbReference>
<comment type="catalytic activity">
    <reaction evidence="4">
        <text>(S)-4-amino-5-oxopentanoate + tRNA(Glu) + NADP(+) = L-glutamyl-tRNA(Glu) + NADPH + H(+)</text>
        <dbReference type="Rhea" id="RHEA:12344"/>
        <dbReference type="Rhea" id="RHEA-COMP:9663"/>
        <dbReference type="Rhea" id="RHEA-COMP:9680"/>
        <dbReference type="ChEBI" id="CHEBI:15378"/>
        <dbReference type="ChEBI" id="CHEBI:57501"/>
        <dbReference type="ChEBI" id="CHEBI:57783"/>
        <dbReference type="ChEBI" id="CHEBI:58349"/>
        <dbReference type="ChEBI" id="CHEBI:78442"/>
        <dbReference type="ChEBI" id="CHEBI:78520"/>
        <dbReference type="EC" id="1.2.1.70"/>
    </reaction>
</comment>
<evidence type="ECO:0000256" key="8">
    <source>
        <dbReference type="PIRSR" id="PIRSR000445-4"/>
    </source>
</evidence>
<dbReference type="InterPro" id="IPR006151">
    <property type="entry name" value="Shikm_DH/Glu-tRNA_Rdtase"/>
</dbReference>
<dbReference type="Pfam" id="PF01488">
    <property type="entry name" value="Shikimate_DH"/>
    <property type="match status" value="1"/>
</dbReference>
<dbReference type="Gene3D" id="3.30.460.30">
    <property type="entry name" value="Glutamyl-tRNA reductase, N-terminal domain"/>
    <property type="match status" value="1"/>
</dbReference>
<dbReference type="NCBIfam" id="TIGR01035">
    <property type="entry name" value="hemA"/>
    <property type="match status" value="1"/>
</dbReference>
<reference evidence="11 12" key="1">
    <citation type="submission" date="2015-04" db="EMBL/GenBank/DDBJ databases">
        <title>Whole genome shotgun sequence of Flavihumibacter petaseus NBRC 106054.</title>
        <authorList>
            <person name="Miyazawa S."/>
            <person name="Hosoyama A."/>
            <person name="Hashimoto M."/>
            <person name="Noguchi M."/>
            <person name="Tsuchikane K."/>
            <person name="Ohji S."/>
            <person name="Yamazoe A."/>
            <person name="Ichikawa N."/>
            <person name="Kimura A."/>
            <person name="Fujita N."/>
        </authorList>
    </citation>
    <scope>NUCLEOTIDE SEQUENCE [LARGE SCALE GENOMIC DNA]</scope>
    <source>
        <strain evidence="11 12">NBRC 106054</strain>
    </source>
</reference>
<dbReference type="PANTHER" id="PTHR43013:SF1">
    <property type="entry name" value="GLUTAMYL-TRNA REDUCTASE"/>
    <property type="match status" value="1"/>
</dbReference>
<evidence type="ECO:0000256" key="5">
    <source>
        <dbReference type="PIRSR" id="PIRSR000445-1"/>
    </source>
</evidence>
<dbReference type="STRING" id="1220578.FPE01S_01_07980"/>
<evidence type="ECO:0000256" key="3">
    <source>
        <dbReference type="ARBA" id="ARBA00023244"/>
    </source>
</evidence>
<gene>
    <name evidence="4 11" type="primary">hemA</name>
    <name evidence="11" type="ORF">FPE01S_01_07980</name>
</gene>
<dbReference type="EC" id="1.2.1.70" evidence="4"/>
<dbReference type="RefSeq" id="WP_046367588.1">
    <property type="nucleotide sequence ID" value="NZ_BBWV01000001.1"/>
</dbReference>
<dbReference type="Gene3D" id="3.40.50.720">
    <property type="entry name" value="NAD(P)-binding Rossmann-like Domain"/>
    <property type="match status" value="1"/>
</dbReference>
<dbReference type="InterPro" id="IPR018214">
    <property type="entry name" value="GluRdtase_CS"/>
</dbReference>
<dbReference type="Pfam" id="PF05201">
    <property type="entry name" value="GlutR_N"/>
    <property type="match status" value="1"/>
</dbReference>
<evidence type="ECO:0000259" key="9">
    <source>
        <dbReference type="Pfam" id="PF01488"/>
    </source>
</evidence>
<feature type="binding site" evidence="4 6">
    <location>
        <begin position="56"/>
        <end position="59"/>
    </location>
    <ligand>
        <name>substrate</name>
    </ligand>
</feature>
<dbReference type="GO" id="GO:0008883">
    <property type="term" value="F:glutamyl-tRNA reductase activity"/>
    <property type="evidence" value="ECO:0007669"/>
    <property type="project" value="UniProtKB-UniRule"/>
</dbReference>
<dbReference type="GO" id="GO:0050661">
    <property type="term" value="F:NADP binding"/>
    <property type="evidence" value="ECO:0007669"/>
    <property type="project" value="InterPro"/>
</dbReference>
<evidence type="ECO:0000313" key="11">
    <source>
        <dbReference type="EMBL" id="GAO41784.1"/>
    </source>
</evidence>
<keyword evidence="12" id="KW-1185">Reference proteome</keyword>
<dbReference type="HAMAP" id="MF_00087">
    <property type="entry name" value="Glu_tRNA_reductase"/>
    <property type="match status" value="1"/>
</dbReference>
<feature type="binding site" evidence="4 6">
    <location>
        <position position="123"/>
    </location>
    <ligand>
        <name>substrate</name>
    </ligand>
</feature>